<dbReference type="PANTHER" id="PTHR42748:SF14">
    <property type="entry name" value="SNOAL-LIKE DOMAIN-CONTAINING PROTEIN"/>
    <property type="match status" value="1"/>
</dbReference>
<dbReference type="Pfam" id="PF05368">
    <property type="entry name" value="NmrA"/>
    <property type="match status" value="1"/>
</dbReference>
<keyword evidence="5" id="KW-1185">Reference proteome</keyword>
<dbReference type="GO" id="GO:0005634">
    <property type="term" value="C:nucleus"/>
    <property type="evidence" value="ECO:0007669"/>
    <property type="project" value="TreeGrafter"/>
</dbReference>
<accession>A0A0M9VU44</accession>
<proteinExistence type="inferred from homology"/>
<dbReference type="Proteomes" id="UP000053831">
    <property type="component" value="Unassembled WGS sequence"/>
</dbReference>
<evidence type="ECO:0000313" key="5">
    <source>
        <dbReference type="Proteomes" id="UP000053831"/>
    </source>
</evidence>
<dbReference type="STRING" id="150374.A0A0M9VU44"/>
<dbReference type="InterPro" id="IPR008030">
    <property type="entry name" value="NmrA-like"/>
</dbReference>
<dbReference type="InterPro" id="IPR051164">
    <property type="entry name" value="NmrA-like_oxidored"/>
</dbReference>
<evidence type="ECO:0000313" key="4">
    <source>
        <dbReference type="EMBL" id="KOS19512.1"/>
    </source>
</evidence>
<evidence type="ECO:0000256" key="1">
    <source>
        <dbReference type="ARBA" id="ARBA00006328"/>
    </source>
</evidence>
<protein>
    <submittedName>
        <fullName evidence="4">NmrA-like family domain-containing protein 1</fullName>
    </submittedName>
</protein>
<dbReference type="PANTHER" id="PTHR42748">
    <property type="entry name" value="NITROGEN METABOLITE REPRESSION PROTEIN NMRA FAMILY MEMBER"/>
    <property type="match status" value="1"/>
</dbReference>
<feature type="domain" description="NmrA-like" evidence="3">
    <location>
        <begin position="8"/>
        <end position="153"/>
    </location>
</feature>
<dbReference type="Gene3D" id="3.40.50.720">
    <property type="entry name" value="NAD(P)-binding Rossmann-like Domain"/>
    <property type="match status" value="1"/>
</dbReference>
<dbReference type="AlphaFoldDB" id="A0A0M9VU44"/>
<reference evidence="4 5" key="1">
    <citation type="submission" date="2015-07" db="EMBL/GenBank/DDBJ databases">
        <title>The genome of the fungus Escovopsis weberi, a specialized disease agent of ant agriculture.</title>
        <authorList>
            <person name="de Man T.J."/>
            <person name="Stajich J.E."/>
            <person name="Kubicek C.P."/>
            <person name="Chenthamara K."/>
            <person name="Atanasova L."/>
            <person name="Druzhinina I.S."/>
            <person name="Birnbaum S."/>
            <person name="Barribeau S.M."/>
            <person name="Teiling C."/>
            <person name="Suen G."/>
            <person name="Currie C."/>
            <person name="Gerardo N.M."/>
        </authorList>
    </citation>
    <scope>NUCLEOTIDE SEQUENCE [LARGE SCALE GENOMIC DNA]</scope>
</reference>
<dbReference type="OrthoDB" id="300709at2759"/>
<evidence type="ECO:0000259" key="3">
    <source>
        <dbReference type="Pfam" id="PF05368"/>
    </source>
</evidence>
<sequence>MTTSATIVFVVGGTGAQGIPVVRGLVKDGAYIVRFLTRDAYSPRAKQLLALGNRNVCGNDDGKPREFVETVEGTFASEQDLRRGFRGATYAYVNIDGFNCGEKTEMFWAMRAYELAVEEGIKFFVYGNLDYVYQKSGFDSKFRCGHYDGKGRIGDWVLQQNDDPNISKRMGAADRANGMNLEVAIDLIGYDDLTRAFEKVSGHPARYVDNGLDAYWANGPLGAGDTPAGYNADPDDPATMTMRQNFTGFWNVWRHSGGNRGVVRRDFKLLDEIHPGRIRSAEEWFAREENRGEESGAGGIWNPANNLTPVLKVAEDCRQGRI</sequence>
<name>A0A0M9VU44_ESCWE</name>
<evidence type="ECO:0000256" key="2">
    <source>
        <dbReference type="ARBA" id="ARBA00022857"/>
    </source>
</evidence>
<dbReference type="InterPro" id="IPR036291">
    <property type="entry name" value="NAD(P)-bd_dom_sf"/>
</dbReference>
<dbReference type="SUPFAM" id="SSF51735">
    <property type="entry name" value="NAD(P)-binding Rossmann-fold domains"/>
    <property type="match status" value="1"/>
</dbReference>
<gene>
    <name evidence="4" type="ORF">ESCO_000003</name>
</gene>
<comment type="similarity">
    <text evidence="1">Belongs to the NmrA-type oxidoreductase family.</text>
</comment>
<dbReference type="EMBL" id="LGSR01000020">
    <property type="protein sequence ID" value="KOS19512.1"/>
    <property type="molecule type" value="Genomic_DNA"/>
</dbReference>
<organism evidence="4 5">
    <name type="scientific">Escovopsis weberi</name>
    <dbReference type="NCBI Taxonomy" id="150374"/>
    <lineage>
        <taxon>Eukaryota</taxon>
        <taxon>Fungi</taxon>
        <taxon>Dikarya</taxon>
        <taxon>Ascomycota</taxon>
        <taxon>Pezizomycotina</taxon>
        <taxon>Sordariomycetes</taxon>
        <taxon>Hypocreomycetidae</taxon>
        <taxon>Hypocreales</taxon>
        <taxon>Hypocreaceae</taxon>
        <taxon>Escovopsis</taxon>
    </lineage>
</organism>
<comment type="caution">
    <text evidence="4">The sequence shown here is derived from an EMBL/GenBank/DDBJ whole genome shotgun (WGS) entry which is preliminary data.</text>
</comment>
<keyword evidence="2" id="KW-0521">NADP</keyword>